<dbReference type="OrthoDB" id="10641752at2759"/>
<organism evidence="2 3">
    <name type="scientific">Araneus ventricosus</name>
    <name type="common">Orbweaver spider</name>
    <name type="synonym">Epeira ventricosa</name>
    <dbReference type="NCBI Taxonomy" id="182803"/>
    <lineage>
        <taxon>Eukaryota</taxon>
        <taxon>Metazoa</taxon>
        <taxon>Ecdysozoa</taxon>
        <taxon>Arthropoda</taxon>
        <taxon>Chelicerata</taxon>
        <taxon>Arachnida</taxon>
        <taxon>Araneae</taxon>
        <taxon>Araneomorphae</taxon>
        <taxon>Entelegynae</taxon>
        <taxon>Araneoidea</taxon>
        <taxon>Araneidae</taxon>
        <taxon>Araneus</taxon>
    </lineage>
</organism>
<dbReference type="Proteomes" id="UP000499080">
    <property type="component" value="Unassembled WGS sequence"/>
</dbReference>
<sequence length="286" mass="32065">MDIFNEKARFWVRQSPKPLTFRPRIQHLCKPDSRSDDKLKTNLMSGVTKISREINTDGTTQIETKNYLVHLLTEIGIYIAKITGDECKKKQNPEIGKEELERTVTLTFPQQLRLHAILNASENVAKYIEGFIVYQREPEKSIKRKARSVTAKKTKQAFKGPTSVKHRRPVKKSSSKNCVGKKKTPSSHKNNIIQAPAPKKSVFVPLFNITIHGQFDNVVVVLDKEASNSSGGMLEDVCEALMKVALSRAENSGKLGQEQVVEAVCQVFPKQLADHSIASGLNRNES</sequence>
<proteinExistence type="predicted"/>
<evidence type="ECO:0000313" key="3">
    <source>
        <dbReference type="Proteomes" id="UP000499080"/>
    </source>
</evidence>
<accession>A0A4Y2EQY0</accession>
<evidence type="ECO:0000256" key="1">
    <source>
        <dbReference type="SAM" id="MobiDB-lite"/>
    </source>
</evidence>
<gene>
    <name evidence="2" type="ORF">AVEN_50426_1</name>
</gene>
<name>A0A4Y2EQY0_ARAVE</name>
<dbReference type="Gene3D" id="1.10.20.10">
    <property type="entry name" value="Histone, subunit A"/>
    <property type="match status" value="1"/>
</dbReference>
<feature type="region of interest" description="Disordered" evidence="1">
    <location>
        <begin position="150"/>
        <end position="192"/>
    </location>
</feature>
<dbReference type="InterPro" id="IPR009072">
    <property type="entry name" value="Histone-fold"/>
</dbReference>
<comment type="caution">
    <text evidence="2">The sequence shown here is derived from an EMBL/GenBank/DDBJ whole genome shotgun (WGS) entry which is preliminary data.</text>
</comment>
<protein>
    <submittedName>
        <fullName evidence="2">Uncharacterized protein</fullName>
    </submittedName>
</protein>
<keyword evidence="3" id="KW-1185">Reference proteome</keyword>
<reference evidence="2 3" key="1">
    <citation type="journal article" date="2019" name="Sci. Rep.">
        <title>Orb-weaving spider Araneus ventricosus genome elucidates the spidroin gene catalogue.</title>
        <authorList>
            <person name="Kono N."/>
            <person name="Nakamura H."/>
            <person name="Ohtoshi R."/>
            <person name="Moran D.A.P."/>
            <person name="Shinohara A."/>
            <person name="Yoshida Y."/>
            <person name="Fujiwara M."/>
            <person name="Mori M."/>
            <person name="Tomita M."/>
            <person name="Arakawa K."/>
        </authorList>
    </citation>
    <scope>NUCLEOTIDE SEQUENCE [LARGE SCALE GENOMIC DNA]</scope>
</reference>
<dbReference type="GO" id="GO:0046982">
    <property type="term" value="F:protein heterodimerization activity"/>
    <property type="evidence" value="ECO:0007669"/>
    <property type="project" value="InterPro"/>
</dbReference>
<dbReference type="EMBL" id="BGPR01000689">
    <property type="protein sequence ID" value="GBM31640.1"/>
    <property type="molecule type" value="Genomic_DNA"/>
</dbReference>
<dbReference type="AlphaFoldDB" id="A0A4Y2EQY0"/>
<evidence type="ECO:0000313" key="2">
    <source>
        <dbReference type="EMBL" id="GBM31640.1"/>
    </source>
</evidence>
<feature type="compositionally biased region" description="Basic residues" evidence="1">
    <location>
        <begin position="164"/>
        <end position="186"/>
    </location>
</feature>